<accession>A0A0A9EWV9</accession>
<organism evidence="1">
    <name type="scientific">Arundo donax</name>
    <name type="common">Giant reed</name>
    <name type="synonym">Donax arundinaceus</name>
    <dbReference type="NCBI Taxonomy" id="35708"/>
    <lineage>
        <taxon>Eukaryota</taxon>
        <taxon>Viridiplantae</taxon>
        <taxon>Streptophyta</taxon>
        <taxon>Embryophyta</taxon>
        <taxon>Tracheophyta</taxon>
        <taxon>Spermatophyta</taxon>
        <taxon>Magnoliopsida</taxon>
        <taxon>Liliopsida</taxon>
        <taxon>Poales</taxon>
        <taxon>Poaceae</taxon>
        <taxon>PACMAD clade</taxon>
        <taxon>Arundinoideae</taxon>
        <taxon>Arundineae</taxon>
        <taxon>Arundo</taxon>
    </lineage>
</organism>
<proteinExistence type="predicted"/>
<reference evidence="1" key="2">
    <citation type="journal article" date="2015" name="Data Brief">
        <title>Shoot transcriptome of the giant reed, Arundo donax.</title>
        <authorList>
            <person name="Barrero R.A."/>
            <person name="Guerrero F.D."/>
            <person name="Moolhuijzen P."/>
            <person name="Goolsby J.A."/>
            <person name="Tidwell J."/>
            <person name="Bellgard S.E."/>
            <person name="Bellgard M.I."/>
        </authorList>
    </citation>
    <scope>NUCLEOTIDE SEQUENCE</scope>
    <source>
        <tissue evidence="1">Shoot tissue taken approximately 20 cm above the soil surface</tissue>
    </source>
</reference>
<reference evidence="1" key="1">
    <citation type="submission" date="2014-09" db="EMBL/GenBank/DDBJ databases">
        <authorList>
            <person name="Magalhaes I.L.F."/>
            <person name="Oliveira U."/>
            <person name="Santos F.R."/>
            <person name="Vidigal T.H.D.A."/>
            <person name="Brescovit A.D."/>
            <person name="Santos A.J."/>
        </authorList>
    </citation>
    <scope>NUCLEOTIDE SEQUENCE</scope>
    <source>
        <tissue evidence="1">Shoot tissue taken approximately 20 cm above the soil surface</tissue>
    </source>
</reference>
<sequence length="52" mass="5646">MGSVRLRLSSCIELLYNYSCYTEHALRCAACTKGTKIQAASGQPHQNDGTTP</sequence>
<dbReference type="AlphaFoldDB" id="A0A0A9EWV9"/>
<evidence type="ECO:0000313" key="1">
    <source>
        <dbReference type="EMBL" id="JAE03459.1"/>
    </source>
</evidence>
<protein>
    <submittedName>
        <fullName evidence="1">Uncharacterized protein</fullName>
    </submittedName>
</protein>
<name>A0A0A9EWV9_ARUDO</name>
<dbReference type="EMBL" id="GBRH01194437">
    <property type="protein sequence ID" value="JAE03459.1"/>
    <property type="molecule type" value="Transcribed_RNA"/>
</dbReference>